<name>A0A833SR35_PHYIN</name>
<feature type="region of interest" description="Disordered" evidence="1">
    <location>
        <begin position="51"/>
        <end position="81"/>
    </location>
</feature>
<keyword evidence="3" id="KW-1185">Reference proteome</keyword>
<dbReference type="AlphaFoldDB" id="A0A833SR35"/>
<evidence type="ECO:0000313" key="3">
    <source>
        <dbReference type="Proteomes" id="UP000602510"/>
    </source>
</evidence>
<reference evidence="2" key="1">
    <citation type="submission" date="2020-04" db="EMBL/GenBank/DDBJ databases">
        <title>Hybrid Assembly of Korean Phytophthora infestans isolates.</title>
        <authorList>
            <person name="Prokchorchik M."/>
            <person name="Lee Y."/>
            <person name="Seo J."/>
            <person name="Cho J.-H."/>
            <person name="Park Y.-E."/>
            <person name="Jang D.-C."/>
            <person name="Im J.-S."/>
            <person name="Choi J.-G."/>
            <person name="Park H.-J."/>
            <person name="Lee G.-B."/>
            <person name="Lee Y.-G."/>
            <person name="Hong S.-Y."/>
            <person name="Cho K."/>
            <person name="Sohn K.H."/>
        </authorList>
    </citation>
    <scope>NUCLEOTIDE SEQUENCE</scope>
    <source>
        <strain evidence="2">KR_1_A1</strain>
    </source>
</reference>
<proteinExistence type="predicted"/>
<accession>A0A833SR35</accession>
<organism evidence="2 3">
    <name type="scientific">Phytophthora infestans</name>
    <name type="common">Potato late blight agent</name>
    <name type="synonym">Botrytis infestans</name>
    <dbReference type="NCBI Taxonomy" id="4787"/>
    <lineage>
        <taxon>Eukaryota</taxon>
        <taxon>Sar</taxon>
        <taxon>Stramenopiles</taxon>
        <taxon>Oomycota</taxon>
        <taxon>Peronosporomycetes</taxon>
        <taxon>Peronosporales</taxon>
        <taxon>Peronosporaceae</taxon>
        <taxon>Phytophthora</taxon>
    </lineage>
</organism>
<dbReference type="EMBL" id="WSZM01000528">
    <property type="protein sequence ID" value="KAF4031915.1"/>
    <property type="molecule type" value="Genomic_DNA"/>
</dbReference>
<comment type="caution">
    <text evidence="2">The sequence shown here is derived from an EMBL/GenBank/DDBJ whole genome shotgun (WGS) entry which is preliminary data.</text>
</comment>
<evidence type="ECO:0000313" key="2">
    <source>
        <dbReference type="EMBL" id="KAF4031915.1"/>
    </source>
</evidence>
<protein>
    <submittedName>
        <fullName evidence="2">Uncharacterized protein</fullName>
    </submittedName>
</protein>
<gene>
    <name evidence="2" type="ORF">GN244_ATG16227</name>
</gene>
<dbReference type="Proteomes" id="UP000602510">
    <property type="component" value="Unassembled WGS sequence"/>
</dbReference>
<sequence>MKVTVKMSVKTDLEVRKALSGGMGASVYYGGEPLGYIGGSQGQAFVDKTEMEPLPQDGPSGFIPRYTGSEERRSDRPAFGWNWSAAKGPRKVENDIVQTDPYSGSAGMKGAMESTMGQLWRITPSAEIRIRLHACGRPFLQWC</sequence>
<evidence type="ECO:0000256" key="1">
    <source>
        <dbReference type="SAM" id="MobiDB-lite"/>
    </source>
</evidence>